<accession>A0A7U3YIW3</accession>
<dbReference type="Pfam" id="PF02754">
    <property type="entry name" value="CCG"/>
    <property type="match status" value="2"/>
</dbReference>
<dbReference type="KEGG" id="dpr:Despr_0010"/>
<evidence type="ECO:0000313" key="3">
    <source>
        <dbReference type="EMBL" id="ADW16204.1"/>
    </source>
</evidence>
<dbReference type="GO" id="GO:0051912">
    <property type="term" value="F:CoB--CoM heterodisulfide reductase activity"/>
    <property type="evidence" value="ECO:0007669"/>
    <property type="project" value="UniProtKB-EC"/>
</dbReference>
<proteinExistence type="predicted"/>
<evidence type="ECO:0000259" key="2">
    <source>
        <dbReference type="Pfam" id="PF02754"/>
    </source>
</evidence>
<evidence type="ECO:0000313" key="4">
    <source>
        <dbReference type="Proteomes" id="UP000006365"/>
    </source>
</evidence>
<protein>
    <submittedName>
        <fullName evidence="3">CoB--CoM heterodisulfide reductase subunit B</fullName>
        <ecNumber evidence="3">1.8.98.1</ecNumber>
    </submittedName>
</protein>
<feature type="domain" description="Cysteine-rich" evidence="2">
    <location>
        <begin position="5"/>
        <end position="86"/>
    </location>
</feature>
<organism evidence="3 4">
    <name type="scientific">Desulfobulbus propionicus (strain ATCC 33891 / DSM 2032 / VKM B-1956 / 1pr3)</name>
    <dbReference type="NCBI Taxonomy" id="577650"/>
    <lineage>
        <taxon>Bacteria</taxon>
        <taxon>Pseudomonadati</taxon>
        <taxon>Thermodesulfobacteriota</taxon>
        <taxon>Desulfobulbia</taxon>
        <taxon>Desulfobulbales</taxon>
        <taxon>Desulfobulbaceae</taxon>
        <taxon>Desulfobulbus</taxon>
    </lineage>
</organism>
<dbReference type="PANTHER" id="PTHR42947:SF1">
    <property type="entry name" value="COB--COM HETERODISULFIDE REDUCTASE SUBUNIT B 1"/>
    <property type="match status" value="1"/>
</dbReference>
<feature type="domain" description="Cysteine-rich" evidence="2">
    <location>
        <begin position="148"/>
        <end position="242"/>
    </location>
</feature>
<evidence type="ECO:0000256" key="1">
    <source>
        <dbReference type="ARBA" id="ARBA00023002"/>
    </source>
</evidence>
<name>A0A7U3YIW3_DESPD</name>
<dbReference type="PANTHER" id="PTHR42947">
    <property type="entry name" value="COB--COM HETERODISULFIDE REDUCTASE SUBUNIT B 1"/>
    <property type="match status" value="1"/>
</dbReference>
<dbReference type="Proteomes" id="UP000006365">
    <property type="component" value="Chromosome"/>
</dbReference>
<dbReference type="AlphaFoldDB" id="A0A7U3YIW3"/>
<keyword evidence="4" id="KW-1185">Reference proteome</keyword>
<dbReference type="EMBL" id="CP002364">
    <property type="protein sequence ID" value="ADW16204.1"/>
    <property type="molecule type" value="Genomic_DNA"/>
</dbReference>
<sequence length="305" mass="33679">MEKIGLYLGCNIPLKAPDIEQSIRKILPVLGIEPVDLQGASCCPAWGTAPSFDLNTWCAISSRNITIAEAQGVDIMTGCNSCFGVLSEAKHFLDDPARRKAVNQSLAAINREFKGTSDIYHVAHVLHRKVGVEKIRENLKYSLGGLKIAVQTGCHTLWPSDVYKIKEDNPYYPTILRDLCEATGATVPHYSRLESCCGMGGMRSTDVEKSLKLFRDKLLSIKEETDADLIVTTCSSCFLQFDMSQPILKERGLIDFEPIPTFYYTQLLALAMGCDPAQVAALSQIDRSGIISEIQSEQRLIKEVA</sequence>
<gene>
    <name evidence="3" type="ordered locus">Despr_0010</name>
</gene>
<dbReference type="RefSeq" id="WP_015722752.1">
    <property type="nucleotide sequence ID" value="NC_014972.1"/>
</dbReference>
<dbReference type="InterPro" id="IPR004017">
    <property type="entry name" value="Cys_rich_dom"/>
</dbReference>
<keyword evidence="1 3" id="KW-0560">Oxidoreductase</keyword>
<dbReference type="Gene3D" id="1.20.1050.140">
    <property type="match status" value="1"/>
</dbReference>
<dbReference type="EC" id="1.8.98.1" evidence="3"/>
<dbReference type="InterPro" id="IPR051278">
    <property type="entry name" value="HdrB/HdrD_reductase"/>
</dbReference>
<reference evidence="3 4" key="1">
    <citation type="journal article" date="2011" name="Stand. Genomic Sci.">
        <title>Complete genome sequence of Desulfobulbus propionicus type strain (1pr3).</title>
        <authorList>
            <person name="Pagani I."/>
            <person name="Lapidus A."/>
            <person name="Nolan M."/>
            <person name="Lucas S."/>
            <person name="Hammon N."/>
            <person name="Deshpande S."/>
            <person name="Cheng J.F."/>
            <person name="Chertkov O."/>
            <person name="Davenport K."/>
            <person name="Tapia R."/>
            <person name="Han C."/>
            <person name="Goodwin L."/>
            <person name="Pitluck S."/>
            <person name="Liolios K."/>
            <person name="Mavromatis K."/>
            <person name="Ivanova N."/>
            <person name="Mikhailova N."/>
            <person name="Pati A."/>
            <person name="Chen A."/>
            <person name="Palaniappan K."/>
            <person name="Land M."/>
            <person name="Hauser L."/>
            <person name="Chang Y.J."/>
            <person name="Jeffries C.D."/>
            <person name="Detter J.C."/>
            <person name="Brambilla E."/>
            <person name="Kannan K.P."/>
            <person name="Djao O.D."/>
            <person name="Rohde M."/>
            <person name="Pukall R."/>
            <person name="Spring S."/>
            <person name="Goker M."/>
            <person name="Sikorski J."/>
            <person name="Woyke T."/>
            <person name="Bristow J."/>
            <person name="Eisen J.A."/>
            <person name="Markowitz V."/>
            <person name="Hugenholtz P."/>
            <person name="Kyrpides N.C."/>
            <person name="Klenk H.P."/>
        </authorList>
    </citation>
    <scope>NUCLEOTIDE SEQUENCE [LARGE SCALE GENOMIC DNA]</scope>
    <source>
        <strain evidence="4">ATCC 33891 / DSM 2032 / 1pr3</strain>
    </source>
</reference>